<name>A0A1I4U0U1_9HYPH</name>
<comment type="caution">
    <text evidence="5">The sequence shown here is derived from an EMBL/GenBank/DDBJ whole genome shotgun (WGS) entry which is preliminary data.</text>
</comment>
<evidence type="ECO:0000256" key="4">
    <source>
        <dbReference type="RuleBase" id="RU362118"/>
    </source>
</evidence>
<proteinExistence type="inferred from homology"/>
<dbReference type="EMBL" id="PJNW01000016">
    <property type="protein sequence ID" value="PKR87813.1"/>
    <property type="molecule type" value="Genomic_DNA"/>
</dbReference>
<reference evidence="5 6" key="1">
    <citation type="submission" date="2017-12" db="EMBL/GenBank/DDBJ databases">
        <title>Anaerobic carbon monoxide metabolism by Pleomorphomonas carboxyditropha sp. nov., a new mesophilic hydrogenogenic carboxidotroph.</title>
        <authorList>
            <person name="Esquivel-Elizondo S."/>
            <person name="Krajmalnik-Brown R."/>
        </authorList>
    </citation>
    <scope>NUCLEOTIDE SEQUENCE [LARGE SCALE GENOMIC DNA]</scope>
    <source>
        <strain evidence="5 6">R5-392</strain>
    </source>
</reference>
<evidence type="ECO:0000256" key="3">
    <source>
        <dbReference type="PIRSR" id="PIRSR001434-2"/>
    </source>
</evidence>
<keyword evidence="2 3" id="KW-0663">Pyridoxal phosphate</keyword>
<keyword evidence="6" id="KW-1185">Reference proteome</keyword>
<comment type="cofactor">
    <cofactor evidence="1 4">
        <name>pyridoxal 5'-phosphate</name>
        <dbReference type="ChEBI" id="CHEBI:597326"/>
    </cofactor>
</comment>
<gene>
    <name evidence="5" type="ORF">CXZ10_19025</name>
</gene>
<dbReference type="OrthoDB" id="9790858at2"/>
<evidence type="ECO:0000313" key="5">
    <source>
        <dbReference type="EMBL" id="PKR87813.1"/>
    </source>
</evidence>
<dbReference type="RefSeq" id="WP_101290936.1">
    <property type="nucleotide sequence ID" value="NZ_FOUQ01000006.1"/>
</dbReference>
<protein>
    <recommendedName>
        <fullName evidence="7">Cystathionine beta-lyase</fullName>
    </recommendedName>
</protein>
<accession>A0A1I4U0U1</accession>
<sequence>MSEDADPIRRASLIVAHDEVNAYDAVVPPIAQTSLFTFSSYDEMNETYMGKKTRPTYSRGLNPTVRHFEDMIAQLEGGEDAIGFASGMAAISSTVMTFVRPGDKLLCVRHVYPDAYRLFEILLRQYGVRTVYVDGRDEAEVARELPGAALFYIESPTSWSMDALDVASLASLARKHGVVTTIDNSWASPVFQQPLSLGVDLVLHSASKYIGGHSDVVAGVVTGSKALIGRIRATTYPYLGGKLSPFDAWLLIRGLRTLPTRMKAHEAAALHIARKLAAHPLVENVLHPGLGNSLPPGLSGTSGLFSFTFAEGVDIPKFADRLKLFKLGVSWGGHESLVVPATVVHNQAAGPNSAVDFGISPRVVRLHVGLEGADALWADLGAAIDAARL</sequence>
<dbReference type="FunFam" id="3.40.640.10:FF:000046">
    <property type="entry name" value="Cystathionine gamma-lyase"/>
    <property type="match status" value="1"/>
</dbReference>
<dbReference type="InterPro" id="IPR000277">
    <property type="entry name" value="Cys/Met-Metab_PyrdxlP-dep_enz"/>
</dbReference>
<dbReference type="AlphaFoldDB" id="A0A1I4U0U1"/>
<evidence type="ECO:0000256" key="1">
    <source>
        <dbReference type="ARBA" id="ARBA00001933"/>
    </source>
</evidence>
<evidence type="ECO:0000313" key="6">
    <source>
        <dbReference type="Proteomes" id="UP000233491"/>
    </source>
</evidence>
<feature type="modified residue" description="N6-(pyridoxal phosphate)lysine" evidence="3">
    <location>
        <position position="208"/>
    </location>
</feature>
<dbReference type="Gene3D" id="3.90.1150.10">
    <property type="entry name" value="Aspartate Aminotransferase, domain 1"/>
    <property type="match status" value="1"/>
</dbReference>
<dbReference type="Pfam" id="PF01053">
    <property type="entry name" value="Cys_Met_Meta_PP"/>
    <property type="match status" value="1"/>
</dbReference>
<dbReference type="InterPro" id="IPR015422">
    <property type="entry name" value="PyrdxlP-dep_Trfase_small"/>
</dbReference>
<dbReference type="GO" id="GO:0005737">
    <property type="term" value="C:cytoplasm"/>
    <property type="evidence" value="ECO:0007669"/>
    <property type="project" value="TreeGrafter"/>
</dbReference>
<dbReference type="GO" id="GO:0030170">
    <property type="term" value="F:pyridoxal phosphate binding"/>
    <property type="evidence" value="ECO:0007669"/>
    <property type="project" value="InterPro"/>
</dbReference>
<dbReference type="GO" id="GO:0019346">
    <property type="term" value="P:transsulfuration"/>
    <property type="evidence" value="ECO:0007669"/>
    <property type="project" value="InterPro"/>
</dbReference>
<dbReference type="PANTHER" id="PTHR11808">
    <property type="entry name" value="TRANS-SULFURATION ENZYME FAMILY MEMBER"/>
    <property type="match status" value="1"/>
</dbReference>
<dbReference type="CDD" id="cd00614">
    <property type="entry name" value="CGS_like"/>
    <property type="match status" value="1"/>
</dbReference>
<dbReference type="SUPFAM" id="SSF53383">
    <property type="entry name" value="PLP-dependent transferases"/>
    <property type="match status" value="1"/>
</dbReference>
<dbReference type="Gene3D" id="3.40.640.10">
    <property type="entry name" value="Type I PLP-dependent aspartate aminotransferase-like (Major domain)"/>
    <property type="match status" value="1"/>
</dbReference>
<dbReference type="PIRSF" id="PIRSF001434">
    <property type="entry name" value="CGS"/>
    <property type="match status" value="1"/>
</dbReference>
<organism evidence="5 6">
    <name type="scientific">Pleomorphomonas diazotrophica</name>
    <dbReference type="NCBI Taxonomy" id="1166257"/>
    <lineage>
        <taxon>Bacteria</taxon>
        <taxon>Pseudomonadati</taxon>
        <taxon>Pseudomonadota</taxon>
        <taxon>Alphaproteobacteria</taxon>
        <taxon>Hyphomicrobiales</taxon>
        <taxon>Pleomorphomonadaceae</taxon>
        <taxon>Pleomorphomonas</taxon>
    </lineage>
</organism>
<dbReference type="NCBIfam" id="NF004627">
    <property type="entry name" value="PRK05968.1"/>
    <property type="match status" value="1"/>
</dbReference>
<comment type="similarity">
    <text evidence="4">Belongs to the trans-sulfuration enzymes family.</text>
</comment>
<evidence type="ECO:0008006" key="7">
    <source>
        <dbReference type="Google" id="ProtNLM"/>
    </source>
</evidence>
<dbReference type="InterPro" id="IPR015424">
    <property type="entry name" value="PyrdxlP-dep_Trfase"/>
</dbReference>
<dbReference type="PANTHER" id="PTHR11808:SF80">
    <property type="entry name" value="CYSTATHIONINE GAMMA-LYASE"/>
    <property type="match status" value="1"/>
</dbReference>
<dbReference type="Proteomes" id="UP000233491">
    <property type="component" value="Unassembled WGS sequence"/>
</dbReference>
<dbReference type="InterPro" id="IPR015421">
    <property type="entry name" value="PyrdxlP-dep_Trfase_major"/>
</dbReference>
<dbReference type="GO" id="GO:0016846">
    <property type="term" value="F:carbon-sulfur lyase activity"/>
    <property type="evidence" value="ECO:0007669"/>
    <property type="project" value="TreeGrafter"/>
</dbReference>
<evidence type="ECO:0000256" key="2">
    <source>
        <dbReference type="ARBA" id="ARBA00022898"/>
    </source>
</evidence>